<sequence length="110" mass="13392">MLPADQHPPTTESREGESVRRESRDRKRRMAVRWFYALINRISYLHYNLSVLPQYIYYVKNSPPEIMNYLNMNCLVIKYVIHNRHLNFSKLNTYLKYQDCCSIFYSLFMI</sequence>
<evidence type="ECO:0000256" key="1">
    <source>
        <dbReference type="SAM" id="MobiDB-lite"/>
    </source>
</evidence>
<feature type="compositionally biased region" description="Basic and acidic residues" evidence="1">
    <location>
        <begin position="12"/>
        <end position="25"/>
    </location>
</feature>
<evidence type="ECO:0000313" key="2">
    <source>
        <dbReference type="EMBL" id="MBY74728.1"/>
    </source>
</evidence>
<accession>A0A2S2QAG9</accession>
<reference evidence="2" key="1">
    <citation type="submission" date="2018-04" db="EMBL/GenBank/DDBJ databases">
        <title>Transcriptome assembly of Sipha flava.</title>
        <authorList>
            <person name="Scully E.D."/>
            <person name="Geib S.M."/>
            <person name="Palmer N.A."/>
            <person name="Koch K."/>
            <person name="Bradshaw J."/>
            <person name="Heng-Moss T."/>
            <person name="Sarath G."/>
        </authorList>
    </citation>
    <scope>NUCLEOTIDE SEQUENCE</scope>
</reference>
<gene>
    <name evidence="2" type="ORF">g.139192</name>
</gene>
<dbReference type="EMBL" id="GGMS01005525">
    <property type="protein sequence ID" value="MBY74728.1"/>
    <property type="molecule type" value="Transcribed_RNA"/>
</dbReference>
<organism evidence="2">
    <name type="scientific">Sipha flava</name>
    <name type="common">yellow sugarcane aphid</name>
    <dbReference type="NCBI Taxonomy" id="143950"/>
    <lineage>
        <taxon>Eukaryota</taxon>
        <taxon>Metazoa</taxon>
        <taxon>Ecdysozoa</taxon>
        <taxon>Arthropoda</taxon>
        <taxon>Hexapoda</taxon>
        <taxon>Insecta</taxon>
        <taxon>Pterygota</taxon>
        <taxon>Neoptera</taxon>
        <taxon>Paraneoptera</taxon>
        <taxon>Hemiptera</taxon>
        <taxon>Sternorrhyncha</taxon>
        <taxon>Aphidomorpha</taxon>
        <taxon>Aphidoidea</taxon>
        <taxon>Aphididae</taxon>
        <taxon>Sipha</taxon>
    </lineage>
</organism>
<protein>
    <submittedName>
        <fullName evidence="2">Uncharacterized protein</fullName>
    </submittedName>
</protein>
<feature type="region of interest" description="Disordered" evidence="1">
    <location>
        <begin position="1"/>
        <end position="27"/>
    </location>
</feature>
<dbReference type="AlphaFoldDB" id="A0A2S2QAG9"/>
<proteinExistence type="predicted"/>
<name>A0A2S2QAG9_9HEMI</name>